<keyword evidence="2" id="KW-0408">Iron</keyword>
<gene>
    <name evidence="3" type="ORF">Slin15195_G099840</name>
</gene>
<name>A0A9Q9B1V6_9PEZI</name>
<dbReference type="AlphaFoldDB" id="A0A9Q9B1V6"/>
<evidence type="ECO:0000313" key="3">
    <source>
        <dbReference type="EMBL" id="USW56665.1"/>
    </source>
</evidence>
<reference evidence="3" key="1">
    <citation type="submission" date="2022-06" db="EMBL/GenBank/DDBJ databases">
        <title>Complete genome sequences of two strains of the flax pathogen Septoria linicola.</title>
        <authorList>
            <person name="Lapalu N."/>
            <person name="Simon A."/>
            <person name="Demenou B."/>
            <person name="Paumier D."/>
            <person name="Guillot M.-P."/>
            <person name="Gout L."/>
            <person name="Valade R."/>
        </authorList>
    </citation>
    <scope>NUCLEOTIDE SEQUENCE</scope>
    <source>
        <strain evidence="3">SE15195</strain>
    </source>
</reference>
<dbReference type="PANTHER" id="PTHR47435">
    <property type="entry name" value="KELCH REPEAT PROTEIN (AFU_ORTHOLOGUE AFUA_5G12780)"/>
    <property type="match status" value="1"/>
</dbReference>
<keyword evidence="4" id="KW-1185">Reference proteome</keyword>
<proteinExistence type="predicted"/>
<dbReference type="SUPFAM" id="SSF117281">
    <property type="entry name" value="Kelch motif"/>
    <property type="match status" value="1"/>
</dbReference>
<dbReference type="GO" id="GO:0019760">
    <property type="term" value="P:glucosinolate metabolic process"/>
    <property type="evidence" value="ECO:0007669"/>
    <property type="project" value="UniProtKB-ARBA"/>
</dbReference>
<evidence type="ECO:0000256" key="1">
    <source>
        <dbReference type="ARBA" id="ARBA00022737"/>
    </source>
</evidence>
<protein>
    <submittedName>
        <fullName evidence="3">Kelch-type beta propeller</fullName>
    </submittedName>
</protein>
<keyword evidence="1" id="KW-0677">Repeat</keyword>
<dbReference type="Pfam" id="PF24681">
    <property type="entry name" value="Kelch_KLHDC2_KLHL20_DRC7"/>
    <property type="match status" value="1"/>
</dbReference>
<organism evidence="3 4">
    <name type="scientific">Septoria linicola</name>
    <dbReference type="NCBI Taxonomy" id="215465"/>
    <lineage>
        <taxon>Eukaryota</taxon>
        <taxon>Fungi</taxon>
        <taxon>Dikarya</taxon>
        <taxon>Ascomycota</taxon>
        <taxon>Pezizomycotina</taxon>
        <taxon>Dothideomycetes</taxon>
        <taxon>Dothideomycetidae</taxon>
        <taxon>Mycosphaerellales</taxon>
        <taxon>Mycosphaerellaceae</taxon>
        <taxon>Septoria</taxon>
    </lineage>
</organism>
<accession>A0A9Q9B1V6</accession>
<evidence type="ECO:0000256" key="2">
    <source>
        <dbReference type="ARBA" id="ARBA00023004"/>
    </source>
</evidence>
<dbReference type="InterPro" id="IPR015915">
    <property type="entry name" value="Kelch-typ_b-propeller"/>
</dbReference>
<dbReference type="Gene3D" id="2.120.10.80">
    <property type="entry name" value="Kelch-type beta propeller"/>
    <property type="match status" value="2"/>
</dbReference>
<evidence type="ECO:0000313" key="4">
    <source>
        <dbReference type="Proteomes" id="UP001056384"/>
    </source>
</evidence>
<dbReference type="Proteomes" id="UP001056384">
    <property type="component" value="Chromosome 8"/>
</dbReference>
<dbReference type="PANTHER" id="PTHR47435:SF4">
    <property type="entry name" value="KELCH REPEAT PROTEIN (AFU_ORTHOLOGUE AFUA_5G12780)"/>
    <property type="match status" value="1"/>
</dbReference>
<sequence length="333" mass="35451">MASITASWSRLAATEQLQRSSHNINAVGSTIYIFGGELKPREPRDNDLHKIAVNGSASVQSVKAPEVAPAPRVGSTSAAIEDKIYFFSGRGGPEMAPVDETGAVWELDTTSNEWTLLKPSSAAHPEARSYHSTASNGKDTIYIHAGCPEKGRLSDLWSFNTLKKEWKQLTSAPDPPRGGTSIAWADGKLYRMNGFDGQKEVGGDLDVYDPAADSWSTISFQADGKDGPGARSVGALLPVKLNGGTSLVTLFGESDPSSLGHQGAGKMLSDIWAYSLEKGTWSEINAKSSEGTPDARGWFDADVVSVDGKDSVAVSGGLGETNERLNDLWVLSF</sequence>
<dbReference type="EMBL" id="CP099425">
    <property type="protein sequence ID" value="USW56665.1"/>
    <property type="molecule type" value="Genomic_DNA"/>
</dbReference>